<feature type="compositionally biased region" description="Basic and acidic residues" evidence="16">
    <location>
        <begin position="37"/>
        <end position="47"/>
    </location>
</feature>
<evidence type="ECO:0000256" key="5">
    <source>
        <dbReference type="ARBA" id="ARBA00020536"/>
    </source>
</evidence>
<keyword evidence="9" id="KW-0227">DNA damage</keyword>
<keyword evidence="15" id="KW-0539">Nucleus</keyword>
<evidence type="ECO:0000256" key="8">
    <source>
        <dbReference type="ARBA" id="ARBA00022553"/>
    </source>
</evidence>
<evidence type="ECO:0000256" key="15">
    <source>
        <dbReference type="ARBA" id="ARBA00023242"/>
    </source>
</evidence>
<feature type="region of interest" description="Disordered" evidence="16">
    <location>
        <begin position="948"/>
        <end position="974"/>
    </location>
</feature>
<feature type="compositionally biased region" description="Gly residues" evidence="16">
    <location>
        <begin position="14"/>
        <end position="35"/>
    </location>
</feature>
<feature type="compositionally biased region" description="Polar residues" evidence="16">
    <location>
        <begin position="831"/>
        <end position="858"/>
    </location>
</feature>
<feature type="compositionally biased region" description="Low complexity" evidence="16">
    <location>
        <begin position="618"/>
        <end position="640"/>
    </location>
</feature>
<dbReference type="InterPro" id="IPR051833">
    <property type="entry name" value="TC-DDR_regulator"/>
</dbReference>
<comment type="subcellular location">
    <subcellularLocation>
        <location evidence="3">Chromosome</location>
        <location evidence="3">Telomere</location>
    </subcellularLocation>
    <subcellularLocation>
        <location evidence="2">Cytoplasm</location>
    </subcellularLocation>
    <subcellularLocation>
        <location evidence="1">Nucleus</location>
    </subcellularLocation>
</comment>
<dbReference type="Proteomes" id="UP000001611">
    <property type="component" value="Chromosome 6"/>
</dbReference>
<feature type="region of interest" description="Disordered" evidence="16">
    <location>
        <begin position="1"/>
        <end position="58"/>
    </location>
</feature>
<evidence type="ECO:0000256" key="3">
    <source>
        <dbReference type="ARBA" id="ARBA00004574"/>
    </source>
</evidence>
<feature type="domain" description="CUE" evidence="17">
    <location>
        <begin position="73"/>
        <end position="106"/>
    </location>
</feature>
<keyword evidence="13" id="KW-0238">DNA-binding</keyword>
<dbReference type="GO" id="GO:0005737">
    <property type="term" value="C:cytoplasm"/>
    <property type="evidence" value="ECO:0007669"/>
    <property type="project" value="UniProtKB-SubCell"/>
</dbReference>
<evidence type="ECO:0000313" key="19">
    <source>
        <dbReference type="Proteomes" id="UP000001611"/>
    </source>
</evidence>
<keyword evidence="8" id="KW-0597">Phosphoprotein</keyword>
<reference evidence="18 19" key="1">
    <citation type="submission" date="2008-03" db="EMBL/GenBank/DDBJ databases">
        <title>The Genome Sequence of Verticillium dahliae VdLs.17.</title>
        <authorList>
            <consortium name="The Broad Institute Genome Sequencing Platform"/>
            <person name="Ma L.-J.J."/>
            <person name="Klosterman S.J."/>
            <person name="Subbarao K."/>
            <person name="Dobinson K."/>
            <person name="Veronese P."/>
            <person name="Kang S."/>
            <person name="Gold S.E."/>
            <person name="Young S."/>
            <person name="Jaffe D."/>
            <person name="Gnerre S."/>
            <person name="Berlin A."/>
            <person name="Heiman D."/>
            <person name="Hepburn T."/>
            <person name="Sykes S."/>
            <person name="Alvarado L."/>
            <person name="Kodira C.D."/>
            <person name="Lander E."/>
            <person name="Galagan J."/>
            <person name="Nusbaum C."/>
            <person name="Birren B."/>
        </authorList>
    </citation>
    <scope>NUCLEOTIDE SEQUENCE [LARGE SCALE GENOMIC DNA]</scope>
    <source>
        <strain evidence="19">VdLs.17 / ATCC MYA-4575 / FGSC 10137</strain>
    </source>
</reference>
<dbReference type="Pfam" id="PF02845">
    <property type="entry name" value="CUE"/>
    <property type="match status" value="1"/>
</dbReference>
<dbReference type="OMA" id="MYQNQFP"/>
<keyword evidence="19" id="KW-1185">Reference proteome</keyword>
<evidence type="ECO:0000256" key="6">
    <source>
        <dbReference type="ARBA" id="ARBA00022454"/>
    </source>
</evidence>
<evidence type="ECO:0000256" key="11">
    <source>
        <dbReference type="ARBA" id="ARBA00022843"/>
    </source>
</evidence>
<dbReference type="OrthoDB" id="5396806at2759"/>
<dbReference type="GeneID" id="20705012"/>
<feature type="compositionally biased region" description="Polar residues" evidence="16">
    <location>
        <begin position="560"/>
        <end position="583"/>
    </location>
</feature>
<feature type="compositionally biased region" description="Low complexity" evidence="16">
    <location>
        <begin position="948"/>
        <end position="967"/>
    </location>
</feature>
<feature type="compositionally biased region" description="Low complexity" evidence="16">
    <location>
        <begin position="310"/>
        <end position="333"/>
    </location>
</feature>
<evidence type="ECO:0000256" key="9">
    <source>
        <dbReference type="ARBA" id="ARBA00022763"/>
    </source>
</evidence>
<keyword evidence="10" id="KW-0833">Ubl conjugation pathway</keyword>
<evidence type="ECO:0000256" key="10">
    <source>
        <dbReference type="ARBA" id="ARBA00022786"/>
    </source>
</evidence>
<gene>
    <name evidence="18" type="ORF">VDAG_03549</name>
</gene>
<accession>G2WZV7</accession>
<evidence type="ECO:0000313" key="18">
    <source>
        <dbReference type="EMBL" id="EGY22109.1"/>
    </source>
</evidence>
<feature type="compositionally biased region" description="Polar residues" evidence="16">
    <location>
        <begin position="682"/>
        <end position="692"/>
    </location>
</feature>
<dbReference type="eggNOG" id="ENOG502S359">
    <property type="taxonomic scope" value="Eukaryota"/>
</dbReference>
<dbReference type="GO" id="GO:0003677">
    <property type="term" value="F:DNA binding"/>
    <property type="evidence" value="ECO:0007669"/>
    <property type="project" value="UniProtKB-KW"/>
</dbReference>
<sequence length="974" mass="100445">MSDVQTRPAASRGRGSGRGGRGGFASRGGRNGGRTNGADKTDSKSEVDNPSAFDDEGAVGELKKLYGAKTPLIQEMFPEWSEVDILFALQETDGDETEAVTRIAEGAFSPPHKLASRLSQLPCSAPIHGLVGRHVRPVKKVSRAKAKDSTAPATNIDSSASISRPVRGGRIVSEGGRGRGRATERGGRGGRGRSSQPAPTNGARQTTKDSQPLSVPTEESPAWGSKTEDVVVQPTTIAIAPIDESPQVPAPPSNAPKTWASMLRQAAVPKPVAQPKEAPTVKLAESIEPLPPVTRAEPETEPEPTPEAQPEPETAPEAPAEAIEEPIAAEVPTVIEPEVALQPSKDQLTETNLEQVADDSHPPATATVASTAADSWDPRLNAASATATPLSAAQQAHQASRPPATPTSNSGYATSALKATTDRATRTPSFQRRVLDQEEAVRMPGNREVDRTAVQFGAFNIGSEDDVDGDREEPETRAQPPAESPIAQPRTSLPPAAPQAAVPEAFSNQKTQAAPAPSAAPSATPATAPAAQPASSVQPPPGVGQPQGQYSQYGQPGSQDASSFPQKSIDPFSQQTNTSSTPNRLDGFPSQQTQQAQQPGGAFSSAPSEYSSYYTSDPQGRGPYSYYGQPYGQQSGQGHQEGVAGQQRSFSGYNTSQAENISQYPQSAGLHNQSRYGGAVSNDANSGHTTPNPSTQAQQQAAGQGTQPQSHGQQNYPYGGGNGNHPYYNNPYYSNYMGYGGHFGQGGYGGGPYGKAGMYGQPYGMSPQGPYEHASSPASGFAQSSLHRGDSGLGGSSLGGDYGARAGSAQSGNPGSLGGSGFGGIQDSFGRSGSSFPTQSSGQGYNASAQPSTGASTSDDLKPYGETKAGAGPSPSLGGARPGSATQNTSSQTGLPPPQSASQMGGYGGYPSHAQGHSLHGGSGYGMGGSGQHANNGFGSYGQAYGSYGAQAYGSGGQQQQQQQQQRGWGGNYH</sequence>
<feature type="compositionally biased region" description="Gly residues" evidence="16">
    <location>
        <begin position="791"/>
        <end position="802"/>
    </location>
</feature>
<feature type="compositionally biased region" description="Polar residues" evidence="16">
    <location>
        <begin position="605"/>
        <end position="617"/>
    </location>
</feature>
<keyword evidence="12" id="KW-0779">Telomere</keyword>
<dbReference type="GO" id="GO:0006281">
    <property type="term" value="P:DNA repair"/>
    <property type="evidence" value="ECO:0007669"/>
    <property type="project" value="UniProtKB-KW"/>
</dbReference>
<feature type="compositionally biased region" description="Low complexity" evidence="16">
    <location>
        <begin position="693"/>
        <end position="710"/>
    </location>
</feature>
<dbReference type="GO" id="GO:0000781">
    <property type="term" value="C:chromosome, telomeric region"/>
    <property type="evidence" value="ECO:0007669"/>
    <property type="project" value="UniProtKB-SubCell"/>
</dbReference>
<evidence type="ECO:0000256" key="1">
    <source>
        <dbReference type="ARBA" id="ARBA00004123"/>
    </source>
</evidence>
<evidence type="ECO:0000256" key="12">
    <source>
        <dbReference type="ARBA" id="ARBA00022895"/>
    </source>
</evidence>
<evidence type="ECO:0000256" key="13">
    <source>
        <dbReference type="ARBA" id="ARBA00023125"/>
    </source>
</evidence>
<dbReference type="CDD" id="cd14368">
    <property type="entry name" value="CUE_DEF1_like"/>
    <property type="match status" value="1"/>
</dbReference>
<evidence type="ECO:0000256" key="2">
    <source>
        <dbReference type="ARBA" id="ARBA00004496"/>
    </source>
</evidence>
<feature type="compositionally biased region" description="Low complexity" evidence="16">
    <location>
        <begin position="869"/>
        <end position="885"/>
    </location>
</feature>
<dbReference type="InterPro" id="IPR041803">
    <property type="entry name" value="DEF1_CUE"/>
</dbReference>
<feature type="compositionally biased region" description="Polar residues" evidence="16">
    <location>
        <begin position="646"/>
        <end position="675"/>
    </location>
</feature>
<dbReference type="PANTHER" id="PTHR16308:SF13">
    <property type="entry name" value="PROTEIN LINGERER"/>
    <property type="match status" value="1"/>
</dbReference>
<keyword evidence="11" id="KW-0832">Ubl conjugation</keyword>
<comment type="similarity">
    <text evidence="4">Belongs to the DEF1 family.</text>
</comment>
<dbReference type="EMBL" id="DS572699">
    <property type="protein sequence ID" value="EGY22109.1"/>
    <property type="molecule type" value="Genomic_DNA"/>
</dbReference>
<evidence type="ECO:0000256" key="4">
    <source>
        <dbReference type="ARBA" id="ARBA00005491"/>
    </source>
</evidence>
<keyword evidence="14" id="KW-0234">DNA repair</keyword>
<dbReference type="KEGG" id="vda:VDAG_03549"/>
<evidence type="ECO:0000259" key="17">
    <source>
        <dbReference type="Pfam" id="PF02845"/>
    </source>
</evidence>
<evidence type="ECO:0000256" key="14">
    <source>
        <dbReference type="ARBA" id="ARBA00023204"/>
    </source>
</evidence>
<feature type="compositionally biased region" description="Polar residues" evidence="16">
    <location>
        <begin position="194"/>
        <end position="214"/>
    </location>
</feature>
<name>G2WZV7_VERDV</name>
<protein>
    <recommendedName>
        <fullName evidence="5">RNA polymerase II degradation factor 1</fullName>
    </recommendedName>
</protein>
<dbReference type="HOGENOM" id="CLU_008092_0_0_1"/>
<dbReference type="InterPro" id="IPR003892">
    <property type="entry name" value="CUE"/>
</dbReference>
<feature type="compositionally biased region" description="Low complexity" evidence="16">
    <location>
        <begin position="544"/>
        <end position="559"/>
    </location>
</feature>
<feature type="compositionally biased region" description="Low complexity" evidence="16">
    <location>
        <begin position="364"/>
        <end position="373"/>
    </location>
</feature>
<keyword evidence="6" id="KW-0158">Chromosome</keyword>
<dbReference type="GO" id="GO:0043130">
    <property type="term" value="F:ubiquitin binding"/>
    <property type="evidence" value="ECO:0007669"/>
    <property type="project" value="InterPro"/>
</dbReference>
<feature type="region of interest" description="Disordered" evidence="16">
    <location>
        <begin position="768"/>
        <end position="925"/>
    </location>
</feature>
<feature type="region of interest" description="Disordered" evidence="16">
    <location>
        <begin position="136"/>
        <end position="229"/>
    </location>
</feature>
<feature type="compositionally biased region" description="Polar residues" evidence="16">
    <location>
        <begin position="151"/>
        <end position="162"/>
    </location>
</feature>
<evidence type="ECO:0000256" key="7">
    <source>
        <dbReference type="ARBA" id="ARBA00022490"/>
    </source>
</evidence>
<feature type="compositionally biased region" description="Low complexity" evidence="16">
    <location>
        <begin position="382"/>
        <end position="396"/>
    </location>
</feature>
<proteinExistence type="inferred from homology"/>
<feature type="compositionally biased region" description="Polar residues" evidence="16">
    <location>
        <begin position="344"/>
        <end position="354"/>
    </location>
</feature>
<evidence type="ECO:0000256" key="16">
    <source>
        <dbReference type="SAM" id="MobiDB-lite"/>
    </source>
</evidence>
<feature type="compositionally biased region" description="Basic and acidic residues" evidence="16">
    <location>
        <begin position="433"/>
        <end position="451"/>
    </location>
</feature>
<keyword evidence="7" id="KW-0963">Cytoplasm</keyword>
<dbReference type="RefSeq" id="XP_009655709.1">
    <property type="nucleotide sequence ID" value="XM_009657414.1"/>
</dbReference>
<dbReference type="PANTHER" id="PTHR16308">
    <property type="entry name" value="UBIQUITIN ASSOCIATED PROTEIN 2-LIKE/LINGERER"/>
    <property type="match status" value="1"/>
</dbReference>
<feature type="compositionally biased region" description="Acidic residues" evidence="16">
    <location>
        <begin position="463"/>
        <end position="473"/>
    </location>
</feature>
<dbReference type="InParanoid" id="G2WZV7"/>
<dbReference type="GO" id="GO:0005634">
    <property type="term" value="C:nucleus"/>
    <property type="evidence" value="ECO:0007669"/>
    <property type="project" value="UniProtKB-SubCell"/>
</dbReference>
<dbReference type="AlphaFoldDB" id="G2WZV7"/>
<feature type="compositionally biased region" description="Gly residues" evidence="16">
    <location>
        <begin position="815"/>
        <end position="824"/>
    </location>
</feature>
<feature type="compositionally biased region" description="Low complexity" evidence="16">
    <location>
        <begin position="498"/>
        <end position="537"/>
    </location>
</feature>
<organism evidence="18 19">
    <name type="scientific">Verticillium dahliae (strain VdLs.17 / ATCC MYA-4575 / FGSC 10137)</name>
    <name type="common">Verticillium wilt</name>
    <dbReference type="NCBI Taxonomy" id="498257"/>
    <lineage>
        <taxon>Eukaryota</taxon>
        <taxon>Fungi</taxon>
        <taxon>Dikarya</taxon>
        <taxon>Ascomycota</taxon>
        <taxon>Pezizomycotina</taxon>
        <taxon>Sordariomycetes</taxon>
        <taxon>Hypocreomycetidae</taxon>
        <taxon>Glomerellales</taxon>
        <taxon>Plectosphaerellaceae</taxon>
        <taxon>Verticillium</taxon>
    </lineage>
</organism>
<feature type="region of interest" description="Disordered" evidence="16">
    <location>
        <begin position="268"/>
        <end position="723"/>
    </location>
</feature>